<accession>A0ABD5WEL5</accession>
<name>A0ABD5WEL5_9EURY</name>
<dbReference type="EMBL" id="JBHTAH010000007">
    <property type="protein sequence ID" value="MFC7069895.1"/>
    <property type="molecule type" value="Genomic_DNA"/>
</dbReference>
<evidence type="ECO:0000256" key="1">
    <source>
        <dbReference type="SAM" id="MobiDB-lite"/>
    </source>
</evidence>
<evidence type="ECO:0000313" key="3">
    <source>
        <dbReference type="Proteomes" id="UP001596461"/>
    </source>
</evidence>
<comment type="caution">
    <text evidence="2">The sequence shown here is derived from an EMBL/GenBank/DDBJ whole genome shotgun (WGS) entry which is preliminary data.</text>
</comment>
<keyword evidence="3" id="KW-1185">Reference proteome</keyword>
<dbReference type="Proteomes" id="UP001596461">
    <property type="component" value="Unassembled WGS sequence"/>
</dbReference>
<dbReference type="GeneID" id="81124704"/>
<organism evidence="2 3">
    <name type="scientific">Halobaculum lipolyticum</name>
    <dbReference type="NCBI Taxonomy" id="3032001"/>
    <lineage>
        <taxon>Archaea</taxon>
        <taxon>Methanobacteriati</taxon>
        <taxon>Methanobacteriota</taxon>
        <taxon>Stenosarchaea group</taxon>
        <taxon>Halobacteria</taxon>
        <taxon>Halobacteriales</taxon>
        <taxon>Haloferacaceae</taxon>
        <taxon>Halobaculum</taxon>
    </lineage>
</organism>
<dbReference type="AlphaFoldDB" id="A0ABD5WEL5"/>
<proteinExistence type="predicted"/>
<gene>
    <name evidence="2" type="ORF">ACFQL9_09600</name>
</gene>
<sequence>MGGEPAAREPASDANRGDDRTERSLDALRDENERLRERLAERKHEQRRIVDRYETLLDAARTDAEREATAEGDTPAGTATDRSTVERLLDRIVR</sequence>
<reference evidence="2 3" key="1">
    <citation type="journal article" date="2019" name="Int. J. Syst. Evol. Microbiol.">
        <title>The Global Catalogue of Microorganisms (GCM) 10K type strain sequencing project: providing services to taxonomists for standard genome sequencing and annotation.</title>
        <authorList>
            <consortium name="The Broad Institute Genomics Platform"/>
            <consortium name="The Broad Institute Genome Sequencing Center for Infectious Disease"/>
            <person name="Wu L."/>
            <person name="Ma J."/>
        </authorList>
    </citation>
    <scope>NUCLEOTIDE SEQUENCE [LARGE SCALE GENOMIC DNA]</scope>
    <source>
        <strain evidence="2 3">DT31</strain>
    </source>
</reference>
<dbReference type="RefSeq" id="WP_284032816.1">
    <property type="nucleotide sequence ID" value="NZ_CP126154.1"/>
</dbReference>
<protein>
    <submittedName>
        <fullName evidence="2">Uncharacterized protein</fullName>
    </submittedName>
</protein>
<feature type="region of interest" description="Disordered" evidence="1">
    <location>
        <begin position="61"/>
        <end position="84"/>
    </location>
</feature>
<evidence type="ECO:0000313" key="2">
    <source>
        <dbReference type="EMBL" id="MFC7069895.1"/>
    </source>
</evidence>
<feature type="region of interest" description="Disordered" evidence="1">
    <location>
        <begin position="1"/>
        <end position="29"/>
    </location>
</feature>